<accession>A0AAD9WTJ5</accession>
<gene>
    <name evidence="1" type="ORF">Ddye_023675</name>
</gene>
<dbReference type="Proteomes" id="UP001280121">
    <property type="component" value="Unassembled WGS sequence"/>
</dbReference>
<evidence type="ECO:0000313" key="2">
    <source>
        <dbReference type="Proteomes" id="UP001280121"/>
    </source>
</evidence>
<feature type="non-terminal residue" evidence="1">
    <location>
        <position position="105"/>
    </location>
</feature>
<evidence type="ECO:0000313" key="1">
    <source>
        <dbReference type="EMBL" id="KAK2641912.1"/>
    </source>
</evidence>
<proteinExistence type="predicted"/>
<name>A0AAD9WTJ5_9ROSI</name>
<comment type="caution">
    <text evidence="1">The sequence shown here is derived from an EMBL/GenBank/DDBJ whole genome shotgun (WGS) entry which is preliminary data.</text>
</comment>
<protein>
    <submittedName>
        <fullName evidence="1">Uncharacterized protein</fullName>
    </submittedName>
</protein>
<dbReference type="EMBL" id="JANJYI010000007">
    <property type="protein sequence ID" value="KAK2641912.1"/>
    <property type="molecule type" value="Genomic_DNA"/>
</dbReference>
<keyword evidence="2" id="KW-1185">Reference proteome</keyword>
<reference evidence="1" key="1">
    <citation type="journal article" date="2023" name="Plant J.">
        <title>Genome sequences and population genomics provide insights into the demographic history, inbreeding, and mutation load of two 'living fossil' tree species of Dipteronia.</title>
        <authorList>
            <person name="Feng Y."/>
            <person name="Comes H.P."/>
            <person name="Chen J."/>
            <person name="Zhu S."/>
            <person name="Lu R."/>
            <person name="Zhang X."/>
            <person name="Li P."/>
            <person name="Qiu J."/>
            <person name="Olsen K.M."/>
            <person name="Qiu Y."/>
        </authorList>
    </citation>
    <scope>NUCLEOTIDE SEQUENCE</scope>
    <source>
        <strain evidence="1">KIB01</strain>
    </source>
</reference>
<sequence>MATSAWSKCSYSTQKNHRKVKTCSNPASTVIQLQPFKSSCKRRILVLKGKNGSEKSKMQVDWFMQRSRKIEWEWFHWQEDGKYLQLTVLKDKKKIPFDMYKVEAI</sequence>
<dbReference type="AlphaFoldDB" id="A0AAD9WTJ5"/>
<organism evidence="1 2">
    <name type="scientific">Dipteronia dyeriana</name>
    <dbReference type="NCBI Taxonomy" id="168575"/>
    <lineage>
        <taxon>Eukaryota</taxon>
        <taxon>Viridiplantae</taxon>
        <taxon>Streptophyta</taxon>
        <taxon>Embryophyta</taxon>
        <taxon>Tracheophyta</taxon>
        <taxon>Spermatophyta</taxon>
        <taxon>Magnoliopsida</taxon>
        <taxon>eudicotyledons</taxon>
        <taxon>Gunneridae</taxon>
        <taxon>Pentapetalae</taxon>
        <taxon>rosids</taxon>
        <taxon>malvids</taxon>
        <taxon>Sapindales</taxon>
        <taxon>Sapindaceae</taxon>
        <taxon>Hippocastanoideae</taxon>
        <taxon>Acereae</taxon>
        <taxon>Dipteronia</taxon>
    </lineage>
</organism>